<evidence type="ECO:0000313" key="2">
    <source>
        <dbReference type="EMBL" id="MBR7553780.1"/>
    </source>
</evidence>
<evidence type="ECO:0000313" key="3">
    <source>
        <dbReference type="Proteomes" id="UP000675431"/>
    </source>
</evidence>
<gene>
    <name evidence="2" type="ORF">KC820_06365</name>
</gene>
<sequence length="106" mass="11954">MGNRLVISSAVACLMTWSVVLLVFLNMNGEVIHSSLFNETAETNMMKKEYVTLIESESVVTAQVQDESTTNKTIDQYKEKQQFTDGVPIDELLHWLEIEQEAVPSS</sequence>
<feature type="transmembrane region" description="Helical" evidence="1">
    <location>
        <begin position="6"/>
        <end position="25"/>
    </location>
</feature>
<comment type="caution">
    <text evidence="2">The sequence shown here is derived from an EMBL/GenBank/DDBJ whole genome shotgun (WGS) entry which is preliminary data.</text>
</comment>
<proteinExistence type="predicted"/>
<keyword evidence="1" id="KW-0812">Transmembrane</keyword>
<evidence type="ECO:0000256" key="1">
    <source>
        <dbReference type="SAM" id="Phobius"/>
    </source>
</evidence>
<dbReference type="EMBL" id="JAGSIE010000016">
    <property type="protein sequence ID" value="MBR7553780.1"/>
    <property type="molecule type" value="Genomic_DNA"/>
</dbReference>
<keyword evidence="1" id="KW-0472">Membrane</keyword>
<keyword evidence="3" id="KW-1185">Reference proteome</keyword>
<dbReference type="Proteomes" id="UP000675431">
    <property type="component" value="Unassembled WGS sequence"/>
</dbReference>
<organism evidence="2 3">
    <name type="scientific">Allobacillus saliphilus</name>
    <dbReference type="NCBI Taxonomy" id="2912308"/>
    <lineage>
        <taxon>Bacteria</taxon>
        <taxon>Bacillati</taxon>
        <taxon>Bacillota</taxon>
        <taxon>Bacilli</taxon>
        <taxon>Bacillales</taxon>
        <taxon>Bacillaceae</taxon>
        <taxon>Allobacillus</taxon>
    </lineage>
</organism>
<name>A0A941HTG9_9BACI</name>
<accession>A0A941HTG9</accession>
<dbReference type="RefSeq" id="WP_212369423.1">
    <property type="nucleotide sequence ID" value="NZ_JAGSIE010000016.1"/>
</dbReference>
<protein>
    <submittedName>
        <fullName evidence="2">Uncharacterized protein</fullName>
    </submittedName>
</protein>
<reference evidence="2 3" key="1">
    <citation type="submission" date="2021-04" db="EMBL/GenBank/DDBJ databases">
        <title>Allobacillus sp. nov. SKP8-2 isolated from shrimp paste.</title>
        <authorList>
            <person name="Tanasupawat S."/>
            <person name="Yiamsombat S."/>
            <person name="Kanchanasin P."/>
            <person name="Kuncharoen N."/>
        </authorList>
    </citation>
    <scope>NUCLEOTIDE SEQUENCE [LARGE SCALE GENOMIC DNA]</scope>
    <source>
        <strain evidence="2 3">SKP8-2</strain>
    </source>
</reference>
<dbReference type="AlphaFoldDB" id="A0A941HTG9"/>
<keyword evidence="1" id="KW-1133">Transmembrane helix</keyword>